<evidence type="ECO:0000256" key="11">
    <source>
        <dbReference type="SAM" id="MobiDB-lite"/>
    </source>
</evidence>
<keyword evidence="2 10" id="KW-0805">Transcription regulation</keyword>
<evidence type="ECO:0000256" key="2">
    <source>
        <dbReference type="ARBA" id="ARBA00023015"/>
    </source>
</evidence>
<evidence type="ECO:0000313" key="14">
    <source>
        <dbReference type="Proteomes" id="UP001140949"/>
    </source>
</evidence>
<keyword evidence="5 10" id="KW-0804">Transcription</keyword>
<organism evidence="13 14">
    <name type="scientific">Iris pallida</name>
    <name type="common">Sweet iris</name>
    <dbReference type="NCBI Taxonomy" id="29817"/>
    <lineage>
        <taxon>Eukaryota</taxon>
        <taxon>Viridiplantae</taxon>
        <taxon>Streptophyta</taxon>
        <taxon>Embryophyta</taxon>
        <taxon>Tracheophyta</taxon>
        <taxon>Spermatophyta</taxon>
        <taxon>Magnoliopsida</taxon>
        <taxon>Liliopsida</taxon>
        <taxon>Asparagales</taxon>
        <taxon>Iridaceae</taxon>
        <taxon>Iridoideae</taxon>
        <taxon>Irideae</taxon>
        <taxon>Iris</taxon>
    </lineage>
</organism>
<dbReference type="InterPro" id="IPR001356">
    <property type="entry name" value="HD"/>
</dbReference>
<dbReference type="FunFam" id="1.10.10.60:FF:000241">
    <property type="entry name" value="homeobox-leucine zipper protein ATHB-40"/>
    <property type="match status" value="1"/>
</dbReference>
<evidence type="ECO:0000256" key="8">
    <source>
        <dbReference type="PROSITE-ProRule" id="PRU00108"/>
    </source>
</evidence>
<keyword evidence="3 8" id="KW-0238">DNA-binding</keyword>
<feature type="DNA-binding region" description="Homeobox" evidence="8">
    <location>
        <begin position="50"/>
        <end position="109"/>
    </location>
</feature>
<dbReference type="InterPro" id="IPR009057">
    <property type="entry name" value="Homeodomain-like_sf"/>
</dbReference>
<comment type="caution">
    <text evidence="13">The sequence shown here is derived from an EMBL/GenBank/DDBJ whole genome shotgun (WGS) entry which is preliminary data.</text>
</comment>
<gene>
    <name evidence="13" type="ORF">M6B38_296935</name>
</gene>
<dbReference type="PANTHER" id="PTHR24326:SF527">
    <property type="entry name" value="HOMEOBOX-LEUCINE ZIPPER PROTEIN ATHB-40"/>
    <property type="match status" value="1"/>
</dbReference>
<dbReference type="GO" id="GO:0043565">
    <property type="term" value="F:sequence-specific DNA binding"/>
    <property type="evidence" value="ECO:0007669"/>
    <property type="project" value="TreeGrafter"/>
</dbReference>
<protein>
    <recommendedName>
        <fullName evidence="10">Homeobox-leucine zipper protein</fullName>
    </recommendedName>
    <alternativeName>
        <fullName evidence="10">HD-ZIP protein</fullName>
    </alternativeName>
    <alternativeName>
        <fullName evidence="10">Homeodomain transcription factor</fullName>
    </alternativeName>
</protein>
<sequence length="214" mass="23840">MSNMSEEKMLFSSPLSSSSFYSLMAPEGEKRSRRRRKKVKAADDGGGSGGEGRKRRLTDAQAKFLEMNFGEERKLESGRKVQLATELGLDPKQVAVWFQNRRARWKNKQLEDEYLKLKSLHDANLVDKCHLENEVLKLKKRLSESEEEIKRLSGCSSGGVAGGGGGGEGASPSSSSTNTYQPAALGEFGVEGEDLMYETEYTFSNYIMDWGYLL</sequence>
<dbReference type="SMART" id="SM00389">
    <property type="entry name" value="HOX"/>
    <property type="match status" value="1"/>
</dbReference>
<keyword evidence="6 8" id="KW-0539">Nucleus</keyword>
<comment type="function">
    <text evidence="10">Transcription factor.</text>
</comment>
<comment type="subcellular location">
    <subcellularLocation>
        <location evidence="1 8 9">Nucleus</location>
    </subcellularLocation>
</comment>
<dbReference type="InterPro" id="IPR017970">
    <property type="entry name" value="Homeobox_CS"/>
</dbReference>
<reference evidence="13" key="2">
    <citation type="submission" date="2023-04" db="EMBL/GenBank/DDBJ databases">
        <authorList>
            <person name="Bruccoleri R.E."/>
            <person name="Oakeley E.J."/>
            <person name="Faust A.-M."/>
            <person name="Dessus-Babus S."/>
            <person name="Altorfer M."/>
            <person name="Burckhardt D."/>
            <person name="Oertli M."/>
            <person name="Naumann U."/>
            <person name="Petersen F."/>
            <person name="Wong J."/>
        </authorList>
    </citation>
    <scope>NUCLEOTIDE SEQUENCE</scope>
    <source>
        <strain evidence="13">GSM-AAB239-AS_SAM_17_03QT</strain>
        <tissue evidence="13">Leaf</tissue>
    </source>
</reference>
<reference evidence="13" key="1">
    <citation type="journal article" date="2023" name="GigaByte">
        <title>Genome assembly of the bearded iris, Iris pallida Lam.</title>
        <authorList>
            <person name="Bruccoleri R.E."/>
            <person name="Oakeley E.J."/>
            <person name="Faust A.M.E."/>
            <person name="Altorfer M."/>
            <person name="Dessus-Babus S."/>
            <person name="Burckhardt D."/>
            <person name="Oertli M."/>
            <person name="Naumann U."/>
            <person name="Petersen F."/>
            <person name="Wong J."/>
        </authorList>
    </citation>
    <scope>NUCLEOTIDE SEQUENCE</scope>
    <source>
        <strain evidence="13">GSM-AAB239-AS_SAM_17_03QT</strain>
    </source>
</reference>
<dbReference type="SUPFAM" id="SSF46689">
    <property type="entry name" value="Homeodomain-like"/>
    <property type="match status" value="1"/>
</dbReference>
<evidence type="ECO:0000256" key="6">
    <source>
        <dbReference type="ARBA" id="ARBA00023242"/>
    </source>
</evidence>
<feature type="compositionally biased region" description="Gly residues" evidence="11">
    <location>
        <begin position="156"/>
        <end position="169"/>
    </location>
</feature>
<dbReference type="GO" id="GO:0005634">
    <property type="term" value="C:nucleus"/>
    <property type="evidence" value="ECO:0007669"/>
    <property type="project" value="UniProtKB-SubCell"/>
</dbReference>
<dbReference type="GO" id="GO:0009725">
    <property type="term" value="P:response to hormone"/>
    <property type="evidence" value="ECO:0007669"/>
    <property type="project" value="UniProtKB-ARBA"/>
</dbReference>
<keyword evidence="4 8" id="KW-0371">Homeobox</keyword>
<feature type="region of interest" description="Disordered" evidence="11">
    <location>
        <begin position="153"/>
        <end position="180"/>
    </location>
</feature>
<dbReference type="PANTHER" id="PTHR24326">
    <property type="entry name" value="HOMEOBOX-LEUCINE ZIPPER PROTEIN"/>
    <property type="match status" value="1"/>
</dbReference>
<evidence type="ECO:0000256" key="7">
    <source>
        <dbReference type="ARBA" id="ARBA00025748"/>
    </source>
</evidence>
<dbReference type="Proteomes" id="UP001140949">
    <property type="component" value="Unassembled WGS sequence"/>
</dbReference>
<evidence type="ECO:0000313" key="13">
    <source>
        <dbReference type="EMBL" id="KAJ6843500.1"/>
    </source>
</evidence>
<dbReference type="Pfam" id="PF00046">
    <property type="entry name" value="Homeodomain"/>
    <property type="match status" value="1"/>
</dbReference>
<dbReference type="GO" id="GO:0045893">
    <property type="term" value="P:positive regulation of DNA-templated transcription"/>
    <property type="evidence" value="ECO:0007669"/>
    <property type="project" value="TreeGrafter"/>
</dbReference>
<feature type="region of interest" description="Disordered" evidence="11">
    <location>
        <begin position="1"/>
        <end position="57"/>
    </location>
</feature>
<dbReference type="PRINTS" id="PR00031">
    <property type="entry name" value="HTHREPRESSR"/>
</dbReference>
<feature type="compositionally biased region" description="Low complexity" evidence="11">
    <location>
        <begin position="10"/>
        <end position="23"/>
    </location>
</feature>
<name>A0AAX6HR71_IRIPA</name>
<feature type="domain" description="Homeobox" evidence="12">
    <location>
        <begin position="48"/>
        <end position="108"/>
    </location>
</feature>
<dbReference type="PROSITE" id="PS50071">
    <property type="entry name" value="HOMEOBOX_2"/>
    <property type="match status" value="1"/>
</dbReference>
<dbReference type="InterPro" id="IPR000047">
    <property type="entry name" value="HTH_motif"/>
</dbReference>
<dbReference type="GO" id="GO:0000981">
    <property type="term" value="F:DNA-binding transcription factor activity, RNA polymerase II-specific"/>
    <property type="evidence" value="ECO:0007669"/>
    <property type="project" value="UniProtKB-UniRule"/>
</dbReference>
<proteinExistence type="inferred from homology"/>
<evidence type="ECO:0000256" key="4">
    <source>
        <dbReference type="ARBA" id="ARBA00023155"/>
    </source>
</evidence>
<accession>A0AAX6HR71</accession>
<dbReference type="InterPro" id="IPR045224">
    <property type="entry name" value="HDZip_class_I_plant"/>
</dbReference>
<dbReference type="EMBL" id="JANAVB010007199">
    <property type="protein sequence ID" value="KAJ6843500.1"/>
    <property type="molecule type" value="Genomic_DNA"/>
</dbReference>
<keyword evidence="14" id="KW-1185">Reference proteome</keyword>
<comment type="similarity">
    <text evidence="7 10">Belongs to the HD-ZIP homeobox family. Class I subfamily.</text>
</comment>
<dbReference type="CDD" id="cd00086">
    <property type="entry name" value="homeodomain"/>
    <property type="match status" value="1"/>
</dbReference>
<evidence type="ECO:0000259" key="12">
    <source>
        <dbReference type="PROSITE" id="PS50071"/>
    </source>
</evidence>
<evidence type="ECO:0000256" key="10">
    <source>
        <dbReference type="RuleBase" id="RU369038"/>
    </source>
</evidence>
<dbReference type="AlphaFoldDB" id="A0AAX6HR71"/>
<evidence type="ECO:0000256" key="9">
    <source>
        <dbReference type="RuleBase" id="RU000682"/>
    </source>
</evidence>
<evidence type="ECO:0000256" key="1">
    <source>
        <dbReference type="ARBA" id="ARBA00004123"/>
    </source>
</evidence>
<evidence type="ECO:0000256" key="5">
    <source>
        <dbReference type="ARBA" id="ARBA00023163"/>
    </source>
</evidence>
<dbReference type="PROSITE" id="PS00027">
    <property type="entry name" value="HOMEOBOX_1"/>
    <property type="match status" value="1"/>
</dbReference>
<evidence type="ECO:0000256" key="3">
    <source>
        <dbReference type="ARBA" id="ARBA00023125"/>
    </source>
</evidence>
<dbReference type="Gene3D" id="1.10.10.60">
    <property type="entry name" value="Homeodomain-like"/>
    <property type="match status" value="1"/>
</dbReference>